<organism evidence="2 3">
    <name type="scientific">Alkalicoccus urumqiensis</name>
    <name type="common">Bacillus urumqiensis</name>
    <dbReference type="NCBI Taxonomy" id="1548213"/>
    <lineage>
        <taxon>Bacteria</taxon>
        <taxon>Bacillati</taxon>
        <taxon>Bacillota</taxon>
        <taxon>Bacilli</taxon>
        <taxon>Bacillales</taxon>
        <taxon>Bacillaceae</taxon>
        <taxon>Alkalicoccus</taxon>
    </lineage>
</organism>
<dbReference type="CDD" id="cd07423">
    <property type="entry name" value="MPP_Prp_like"/>
    <property type="match status" value="1"/>
</dbReference>
<dbReference type="AlphaFoldDB" id="A0A2P6MEV5"/>
<keyword evidence="3" id="KW-1185">Reference proteome</keyword>
<dbReference type="InterPro" id="IPR004843">
    <property type="entry name" value="Calcineurin-like_PHP"/>
</dbReference>
<dbReference type="SUPFAM" id="SSF56300">
    <property type="entry name" value="Metallo-dependent phosphatases"/>
    <property type="match status" value="1"/>
</dbReference>
<dbReference type="EMBL" id="PVNS01000012">
    <property type="protein sequence ID" value="PRO64839.1"/>
    <property type="molecule type" value="Genomic_DNA"/>
</dbReference>
<reference evidence="2 3" key="1">
    <citation type="submission" date="2018-03" db="EMBL/GenBank/DDBJ databases">
        <title>Bacillus urumqiensis sp. nov., a moderately haloalkaliphilic bacterium isolated from a salt lake.</title>
        <authorList>
            <person name="Zhao B."/>
            <person name="Liao Z."/>
        </authorList>
    </citation>
    <scope>NUCLEOTIDE SEQUENCE [LARGE SCALE GENOMIC DNA]</scope>
    <source>
        <strain evidence="2 3">BZ-SZ-XJ18</strain>
    </source>
</reference>
<dbReference type="Proteomes" id="UP000243650">
    <property type="component" value="Unassembled WGS sequence"/>
</dbReference>
<sequence>MYDIIGDIHGCREELYELIAKLGYTRTERGPVHPDGRLLVSIGDLTDRGPDSTGTAEDVARWVKNGHALYCPGNHCNKLYRWLKGNNVTVNHGLETTVREYQRMTKTEKDEWKHLFMELYENAPLYLQLDDGNLVCAHAGIRHRDIGRHDRDIRHFVLYGDTDGFDESGLPIRKDWPFIYPQGSSWIVYGHTPTTAARVVGRTINIDTGCVFGGKLTALRYPELQTVASLSRQKLNPEKFRYEGGNEGLE</sequence>
<dbReference type="Pfam" id="PF00149">
    <property type="entry name" value="Metallophos"/>
    <property type="match status" value="1"/>
</dbReference>
<gene>
    <name evidence="2" type="ORF">C6I21_13090</name>
</gene>
<evidence type="ECO:0000259" key="1">
    <source>
        <dbReference type="Pfam" id="PF00149"/>
    </source>
</evidence>
<dbReference type="InterPro" id="IPR041780">
    <property type="entry name" value="MPP_PrpE-like"/>
</dbReference>
<feature type="domain" description="Calcineurin-like phosphoesterase" evidence="1">
    <location>
        <begin position="4"/>
        <end position="195"/>
    </location>
</feature>
<proteinExistence type="predicted"/>
<dbReference type="OrthoDB" id="9807890at2"/>
<dbReference type="InterPro" id="IPR050126">
    <property type="entry name" value="Ap4A_hydrolase"/>
</dbReference>
<name>A0A2P6MEV5_ALKUR</name>
<evidence type="ECO:0000313" key="3">
    <source>
        <dbReference type="Proteomes" id="UP000243650"/>
    </source>
</evidence>
<dbReference type="RefSeq" id="WP_105959934.1">
    <property type="nucleotide sequence ID" value="NZ_PVNS01000012.1"/>
</dbReference>
<evidence type="ECO:0000313" key="2">
    <source>
        <dbReference type="EMBL" id="PRO64839.1"/>
    </source>
</evidence>
<dbReference type="PANTHER" id="PTHR42850:SF7">
    <property type="entry name" value="BIS(5'-NUCLEOSYL)-TETRAPHOSPHATASE PRPE [ASYMMETRICAL]"/>
    <property type="match status" value="1"/>
</dbReference>
<comment type="caution">
    <text evidence="2">The sequence shown here is derived from an EMBL/GenBank/DDBJ whole genome shotgun (WGS) entry which is preliminary data.</text>
</comment>
<accession>A0A2P6MEV5</accession>
<dbReference type="Gene3D" id="3.60.21.10">
    <property type="match status" value="1"/>
</dbReference>
<dbReference type="GO" id="GO:0005737">
    <property type="term" value="C:cytoplasm"/>
    <property type="evidence" value="ECO:0007669"/>
    <property type="project" value="TreeGrafter"/>
</dbReference>
<dbReference type="GO" id="GO:0016791">
    <property type="term" value="F:phosphatase activity"/>
    <property type="evidence" value="ECO:0007669"/>
    <property type="project" value="TreeGrafter"/>
</dbReference>
<dbReference type="PANTHER" id="PTHR42850">
    <property type="entry name" value="METALLOPHOSPHOESTERASE"/>
    <property type="match status" value="1"/>
</dbReference>
<dbReference type="InterPro" id="IPR029052">
    <property type="entry name" value="Metallo-depent_PP-like"/>
</dbReference>
<protein>
    <recommendedName>
        <fullName evidence="1">Calcineurin-like phosphoesterase domain-containing protein</fullName>
    </recommendedName>
</protein>